<sequence>MNFKVVFDMKYEHEQERSELIKHLWATIDKQSLTPSEVQEYANHLSKKHDTNANEKSTLKAGKSEANAQVYFFQEKG</sequence>
<reference evidence="1" key="1">
    <citation type="submission" date="2021-02" db="EMBL/GenBank/DDBJ databases">
        <authorList>
            <person name="Nowell W R."/>
        </authorList>
    </citation>
    <scope>NUCLEOTIDE SEQUENCE</scope>
</reference>
<comment type="caution">
    <text evidence="1">The sequence shown here is derived from an EMBL/GenBank/DDBJ whole genome shotgun (WGS) entry which is preliminary data.</text>
</comment>
<name>A0A815HWT4_9BILA</name>
<accession>A0A815HWT4</accession>
<dbReference type="Proteomes" id="UP000663845">
    <property type="component" value="Unassembled WGS sequence"/>
</dbReference>
<dbReference type="AlphaFoldDB" id="A0A815HWT4"/>
<proteinExistence type="predicted"/>
<organism evidence="1 2">
    <name type="scientific">Adineta steineri</name>
    <dbReference type="NCBI Taxonomy" id="433720"/>
    <lineage>
        <taxon>Eukaryota</taxon>
        <taxon>Metazoa</taxon>
        <taxon>Spiralia</taxon>
        <taxon>Gnathifera</taxon>
        <taxon>Rotifera</taxon>
        <taxon>Eurotatoria</taxon>
        <taxon>Bdelloidea</taxon>
        <taxon>Adinetida</taxon>
        <taxon>Adinetidae</taxon>
        <taxon>Adineta</taxon>
    </lineage>
</organism>
<protein>
    <submittedName>
        <fullName evidence="1">Uncharacterized protein</fullName>
    </submittedName>
</protein>
<evidence type="ECO:0000313" key="2">
    <source>
        <dbReference type="Proteomes" id="UP000663845"/>
    </source>
</evidence>
<evidence type="ECO:0000313" key="1">
    <source>
        <dbReference type="EMBL" id="CAF1356092.1"/>
    </source>
</evidence>
<gene>
    <name evidence="1" type="ORF">JYZ213_LOCUS35315</name>
</gene>
<dbReference type="EMBL" id="CAJNOG010000776">
    <property type="protein sequence ID" value="CAF1356092.1"/>
    <property type="molecule type" value="Genomic_DNA"/>
</dbReference>